<organism evidence="1 2">
    <name type="scientific">Vogesella oryzagri</name>
    <dbReference type="NCBI Taxonomy" id="3160864"/>
    <lineage>
        <taxon>Bacteria</taxon>
        <taxon>Pseudomonadati</taxon>
        <taxon>Pseudomonadota</taxon>
        <taxon>Betaproteobacteria</taxon>
        <taxon>Neisseriales</taxon>
        <taxon>Chromobacteriaceae</taxon>
        <taxon>Vogesella</taxon>
    </lineage>
</organism>
<dbReference type="Proteomes" id="UP001433638">
    <property type="component" value="Unassembled WGS sequence"/>
</dbReference>
<dbReference type="EMBL" id="JBEFLD010000002">
    <property type="protein sequence ID" value="MEQ6290027.1"/>
    <property type="molecule type" value="Genomic_DNA"/>
</dbReference>
<accession>A0ABV1M1H2</accession>
<keyword evidence="2" id="KW-1185">Reference proteome</keyword>
<proteinExistence type="predicted"/>
<gene>
    <name evidence="1" type="ORF">ABNW52_05280</name>
</gene>
<evidence type="ECO:0000313" key="1">
    <source>
        <dbReference type="EMBL" id="MEQ6290027.1"/>
    </source>
</evidence>
<evidence type="ECO:0000313" key="2">
    <source>
        <dbReference type="Proteomes" id="UP001433638"/>
    </source>
</evidence>
<reference evidence="1" key="1">
    <citation type="submission" date="2024-06" db="EMBL/GenBank/DDBJ databases">
        <title>Genome sequence of Vogesella sp. MAHUQ-64.</title>
        <authorList>
            <person name="Huq M.A."/>
        </authorList>
    </citation>
    <scope>NUCLEOTIDE SEQUENCE</scope>
    <source>
        <strain evidence="1">MAHUQ-64</strain>
    </source>
</reference>
<evidence type="ECO:0008006" key="3">
    <source>
        <dbReference type="Google" id="ProtNLM"/>
    </source>
</evidence>
<sequence>MLSDDYLPVYQFSERHQRQIAASADRVMRALQQLPTWQDPWVHRFIRLRELPARLAARLGHGNALALRAPFGLHEFTLLECNAREIVWGLAGDFWRGDYGLQPVADAAAFAALTQVPRLVLSFSISPLAADRVWLRTETRVCCPDRGSYYRFLPYWYLIRPVSGLIRQRALRAVATLALTA</sequence>
<dbReference type="RefSeq" id="WP_349585007.1">
    <property type="nucleotide sequence ID" value="NZ_JBEFLD010000002.1"/>
</dbReference>
<comment type="caution">
    <text evidence="1">The sequence shown here is derived from an EMBL/GenBank/DDBJ whole genome shotgun (WGS) entry which is preliminary data.</text>
</comment>
<protein>
    <recommendedName>
        <fullName evidence="3">DUF2867 domain-containing protein</fullName>
    </recommendedName>
</protein>
<name>A0ABV1M1H2_9NEIS</name>